<feature type="compositionally biased region" description="Pro residues" evidence="1">
    <location>
        <begin position="216"/>
        <end position="233"/>
    </location>
</feature>
<organism evidence="3 4">
    <name type="scientific">Enhydrobacter aerosaccus</name>
    <dbReference type="NCBI Taxonomy" id="225324"/>
    <lineage>
        <taxon>Bacteria</taxon>
        <taxon>Pseudomonadati</taxon>
        <taxon>Pseudomonadota</taxon>
        <taxon>Alphaproteobacteria</taxon>
        <taxon>Hyphomicrobiales</taxon>
        <taxon>Enhydrobacter</taxon>
    </lineage>
</organism>
<dbReference type="OrthoDB" id="424374at2"/>
<feature type="signal peptide" evidence="2">
    <location>
        <begin position="1"/>
        <end position="26"/>
    </location>
</feature>
<protein>
    <submittedName>
        <fullName evidence="3">Uncharacterized protein</fullName>
    </submittedName>
</protein>
<evidence type="ECO:0000256" key="1">
    <source>
        <dbReference type="SAM" id="MobiDB-lite"/>
    </source>
</evidence>
<sequence length="233" mass="23875">MLAHKALARLAAVTAVPLLLGGIAFAQSPSASGQGTAAPAATQPAQKHVRSLVVLNARKADLANGKLSLDGVSASAIVFADRPIRRAGYMHTSDLVKLWDGKATFAKDPPNATVSAFAKDGASLADAVITLEAPKLEGDRLTFNVKVLEGDLKGVDGPASIFIDTIWFGIGGGDGIQYLGDSQTTGGTTPAFGSRNDTSNPSGWPNPSPNGSDDTTPPPPPNKPPLSAPPGYR</sequence>
<dbReference type="EMBL" id="FUWJ01000002">
    <property type="protein sequence ID" value="SJZ67848.1"/>
    <property type="molecule type" value="Genomic_DNA"/>
</dbReference>
<gene>
    <name evidence="3" type="ORF">SAMN02745126_01868</name>
</gene>
<feature type="chain" id="PRO_5012843320" evidence="2">
    <location>
        <begin position="27"/>
        <end position="233"/>
    </location>
</feature>
<keyword evidence="4" id="KW-1185">Reference proteome</keyword>
<dbReference type="STRING" id="225324.SAMN02745126_01868"/>
<dbReference type="RefSeq" id="WP_085933608.1">
    <property type="nucleotide sequence ID" value="NZ_FUWJ01000002.1"/>
</dbReference>
<feature type="compositionally biased region" description="Low complexity" evidence="1">
    <location>
        <begin position="199"/>
        <end position="215"/>
    </location>
</feature>
<dbReference type="Proteomes" id="UP000190092">
    <property type="component" value="Unassembled WGS sequence"/>
</dbReference>
<evidence type="ECO:0000313" key="4">
    <source>
        <dbReference type="Proteomes" id="UP000190092"/>
    </source>
</evidence>
<keyword evidence="2" id="KW-0732">Signal</keyword>
<feature type="region of interest" description="Disordered" evidence="1">
    <location>
        <begin position="179"/>
        <end position="233"/>
    </location>
</feature>
<dbReference type="AlphaFoldDB" id="A0A1T4MMB3"/>
<reference evidence="4" key="1">
    <citation type="submission" date="2017-02" db="EMBL/GenBank/DDBJ databases">
        <authorList>
            <person name="Varghese N."/>
            <person name="Submissions S."/>
        </authorList>
    </citation>
    <scope>NUCLEOTIDE SEQUENCE [LARGE SCALE GENOMIC DNA]</scope>
    <source>
        <strain evidence="4">ATCC 27094</strain>
    </source>
</reference>
<name>A0A1T4MMB3_9HYPH</name>
<accession>A0A1T4MMB3</accession>
<proteinExistence type="predicted"/>
<evidence type="ECO:0000313" key="3">
    <source>
        <dbReference type="EMBL" id="SJZ67848.1"/>
    </source>
</evidence>
<evidence type="ECO:0000256" key="2">
    <source>
        <dbReference type="SAM" id="SignalP"/>
    </source>
</evidence>